<dbReference type="Gene3D" id="3.40.190.290">
    <property type="match status" value="1"/>
</dbReference>
<feature type="domain" description="HTH lysR-type" evidence="5">
    <location>
        <begin position="1"/>
        <end position="58"/>
    </location>
</feature>
<dbReference type="PANTHER" id="PTHR30126:SF39">
    <property type="entry name" value="HTH-TYPE TRANSCRIPTIONAL REGULATOR CYSL"/>
    <property type="match status" value="1"/>
</dbReference>
<dbReference type="PROSITE" id="PS50931">
    <property type="entry name" value="HTH_LYSR"/>
    <property type="match status" value="1"/>
</dbReference>
<accession>A0A4Q0PFU9</accession>
<dbReference type="Pfam" id="PF00126">
    <property type="entry name" value="HTH_1"/>
    <property type="match status" value="1"/>
</dbReference>
<dbReference type="InterPro" id="IPR036390">
    <property type="entry name" value="WH_DNA-bd_sf"/>
</dbReference>
<dbReference type="GO" id="GO:0000976">
    <property type="term" value="F:transcription cis-regulatory region binding"/>
    <property type="evidence" value="ECO:0007669"/>
    <property type="project" value="TreeGrafter"/>
</dbReference>
<comment type="similarity">
    <text evidence="1">Belongs to the LysR transcriptional regulatory family.</text>
</comment>
<evidence type="ECO:0000256" key="4">
    <source>
        <dbReference type="ARBA" id="ARBA00023163"/>
    </source>
</evidence>
<proteinExistence type="inferred from homology"/>
<protein>
    <submittedName>
        <fullName evidence="6">DNA-binding transcriptional LysR family regulator</fullName>
    </submittedName>
</protein>
<sequence length="299" mass="33836">MFDYKLQVFYSVATRLSFSKAAEELHITQPAVTKHIKNIELHFKQRLFERKGNSINLTPAGITLLQHTKTIFGQYKALQFDMNALIDQTEGVLRIAASTTVAQYVLPEALAKFHKKFPKVSLTLLNANTENVEKAILTDTVELGFIEGYSKNREIAYHPFLKDEIVLVVANGHSLFNTPAMSVKELVDKPLVLREEGSGSLEIILEALQKQSVSLQDLTIEMRLGSSESIKTYLSDKYSMAFLSVNTILKELKSGELGIIDIQDFSIERPFHFIFKQGHQSALSTLFLNFLQHHYNTKL</sequence>
<evidence type="ECO:0000256" key="1">
    <source>
        <dbReference type="ARBA" id="ARBA00009437"/>
    </source>
</evidence>
<keyword evidence="2" id="KW-0805">Transcription regulation</keyword>
<evidence type="ECO:0000259" key="5">
    <source>
        <dbReference type="PROSITE" id="PS50931"/>
    </source>
</evidence>
<dbReference type="InterPro" id="IPR005119">
    <property type="entry name" value="LysR_subst-bd"/>
</dbReference>
<dbReference type="SUPFAM" id="SSF46785">
    <property type="entry name" value="Winged helix' DNA-binding domain"/>
    <property type="match status" value="1"/>
</dbReference>
<keyword evidence="4" id="KW-0804">Transcription</keyword>
<name>A0A4Q0PFU9_9FLAO</name>
<dbReference type="RefSeq" id="WP_073100010.1">
    <property type="nucleotide sequence ID" value="NZ_JBHUOO010000023.1"/>
</dbReference>
<evidence type="ECO:0000256" key="3">
    <source>
        <dbReference type="ARBA" id="ARBA00023125"/>
    </source>
</evidence>
<evidence type="ECO:0000256" key="2">
    <source>
        <dbReference type="ARBA" id="ARBA00023015"/>
    </source>
</evidence>
<dbReference type="AlphaFoldDB" id="A0A4Q0PFU9"/>
<organism evidence="6 7">
    <name type="scientific">Leeuwenhoekiella polynyae</name>
    <dbReference type="NCBI Taxonomy" id="1550906"/>
    <lineage>
        <taxon>Bacteria</taxon>
        <taxon>Pseudomonadati</taxon>
        <taxon>Bacteroidota</taxon>
        <taxon>Flavobacteriia</taxon>
        <taxon>Flavobacteriales</taxon>
        <taxon>Flavobacteriaceae</taxon>
        <taxon>Leeuwenhoekiella</taxon>
    </lineage>
</organism>
<keyword evidence="7" id="KW-1185">Reference proteome</keyword>
<dbReference type="SUPFAM" id="SSF53850">
    <property type="entry name" value="Periplasmic binding protein-like II"/>
    <property type="match status" value="1"/>
</dbReference>
<dbReference type="Pfam" id="PF03466">
    <property type="entry name" value="LysR_substrate"/>
    <property type="match status" value="1"/>
</dbReference>
<dbReference type="Gene3D" id="1.10.10.10">
    <property type="entry name" value="Winged helix-like DNA-binding domain superfamily/Winged helix DNA-binding domain"/>
    <property type="match status" value="1"/>
</dbReference>
<comment type="caution">
    <text evidence="6">The sequence shown here is derived from an EMBL/GenBank/DDBJ whole genome shotgun (WGS) entry which is preliminary data.</text>
</comment>
<dbReference type="InterPro" id="IPR000847">
    <property type="entry name" value="LysR_HTH_N"/>
</dbReference>
<keyword evidence="3 6" id="KW-0238">DNA-binding</keyword>
<evidence type="ECO:0000313" key="7">
    <source>
        <dbReference type="Proteomes" id="UP000289859"/>
    </source>
</evidence>
<dbReference type="InterPro" id="IPR036388">
    <property type="entry name" value="WH-like_DNA-bd_sf"/>
</dbReference>
<gene>
    <name evidence="6" type="ORF">DSM02_901</name>
</gene>
<dbReference type="GO" id="GO:0003700">
    <property type="term" value="F:DNA-binding transcription factor activity"/>
    <property type="evidence" value="ECO:0007669"/>
    <property type="project" value="InterPro"/>
</dbReference>
<evidence type="ECO:0000313" key="6">
    <source>
        <dbReference type="EMBL" id="RXG25733.1"/>
    </source>
</evidence>
<dbReference type="EMBL" id="QOVK01000002">
    <property type="protein sequence ID" value="RXG25733.1"/>
    <property type="molecule type" value="Genomic_DNA"/>
</dbReference>
<dbReference type="PANTHER" id="PTHR30126">
    <property type="entry name" value="HTH-TYPE TRANSCRIPTIONAL REGULATOR"/>
    <property type="match status" value="1"/>
</dbReference>
<dbReference type="Proteomes" id="UP000289859">
    <property type="component" value="Unassembled WGS sequence"/>
</dbReference>
<dbReference type="PRINTS" id="PR00039">
    <property type="entry name" value="HTHLYSR"/>
</dbReference>
<reference evidence="6 7" key="1">
    <citation type="submission" date="2018-07" db="EMBL/GenBank/DDBJ databases">
        <title>Leeuwenhoekiella genomics.</title>
        <authorList>
            <person name="Tahon G."/>
            <person name="Willems A."/>
        </authorList>
    </citation>
    <scope>NUCLEOTIDE SEQUENCE [LARGE SCALE GENOMIC DNA]</scope>
    <source>
        <strain evidence="6 7">LMG 29608</strain>
    </source>
</reference>
<dbReference type="FunFam" id="1.10.10.10:FF:000001">
    <property type="entry name" value="LysR family transcriptional regulator"/>
    <property type="match status" value="1"/>
</dbReference>
<dbReference type="OrthoDB" id="9785745at2"/>